<evidence type="ECO:0000256" key="7">
    <source>
        <dbReference type="PROSITE-ProRule" id="PRU10141"/>
    </source>
</evidence>
<evidence type="ECO:0000313" key="10">
    <source>
        <dbReference type="EMBL" id="KAG6386627.1"/>
    </source>
</evidence>
<keyword evidence="2" id="KW-0433">Leucine-rich repeat</keyword>
<dbReference type="Gene3D" id="1.10.510.10">
    <property type="entry name" value="Transferase(Phosphotransferase) domain 1"/>
    <property type="match status" value="1"/>
</dbReference>
<feature type="domain" description="Protein kinase" evidence="9">
    <location>
        <begin position="379"/>
        <end position="663"/>
    </location>
</feature>
<dbReference type="PROSITE" id="PS50011">
    <property type="entry name" value="PROTEIN_KINASE_DOM"/>
    <property type="match status" value="1"/>
</dbReference>
<dbReference type="InterPro" id="IPR046959">
    <property type="entry name" value="PRK1-6/SRF4-like"/>
</dbReference>
<dbReference type="SUPFAM" id="SSF56112">
    <property type="entry name" value="Protein kinase-like (PK-like)"/>
    <property type="match status" value="1"/>
</dbReference>
<evidence type="ECO:0000256" key="1">
    <source>
        <dbReference type="ARBA" id="ARBA00004370"/>
    </source>
</evidence>
<dbReference type="SUPFAM" id="SSF52058">
    <property type="entry name" value="L domain-like"/>
    <property type="match status" value="1"/>
</dbReference>
<keyword evidence="11" id="KW-1185">Reference proteome</keyword>
<dbReference type="Pfam" id="PF07714">
    <property type="entry name" value="PK_Tyr_Ser-Thr"/>
    <property type="match status" value="1"/>
</dbReference>
<dbReference type="InterPro" id="IPR001611">
    <property type="entry name" value="Leu-rich_rpt"/>
</dbReference>
<dbReference type="Gene3D" id="3.80.10.10">
    <property type="entry name" value="Ribonuclease Inhibitor"/>
    <property type="match status" value="2"/>
</dbReference>
<evidence type="ECO:0000256" key="3">
    <source>
        <dbReference type="ARBA" id="ARBA00022692"/>
    </source>
</evidence>
<feature type="binding site" evidence="7">
    <location>
        <position position="406"/>
    </location>
    <ligand>
        <name>ATP</name>
        <dbReference type="ChEBI" id="CHEBI:30616"/>
    </ligand>
</feature>
<proteinExistence type="predicted"/>
<dbReference type="InterPro" id="IPR017441">
    <property type="entry name" value="Protein_kinase_ATP_BS"/>
</dbReference>
<dbReference type="GO" id="GO:0004672">
    <property type="term" value="F:protein kinase activity"/>
    <property type="evidence" value="ECO:0007669"/>
    <property type="project" value="InterPro"/>
</dbReference>
<dbReference type="GO" id="GO:0005524">
    <property type="term" value="F:ATP binding"/>
    <property type="evidence" value="ECO:0007669"/>
    <property type="project" value="UniProtKB-UniRule"/>
</dbReference>
<keyword evidence="7" id="KW-0547">Nucleotide-binding</keyword>
<evidence type="ECO:0000256" key="5">
    <source>
        <dbReference type="ARBA" id="ARBA00022989"/>
    </source>
</evidence>
<evidence type="ECO:0000256" key="8">
    <source>
        <dbReference type="SAM" id="Phobius"/>
    </source>
</evidence>
<dbReference type="GO" id="GO:0016020">
    <property type="term" value="C:membrane"/>
    <property type="evidence" value="ECO:0007669"/>
    <property type="project" value="UniProtKB-SubCell"/>
</dbReference>
<dbReference type="PANTHER" id="PTHR48007:SF64">
    <property type="entry name" value="POLLEN RECEPTOR-LIKE KINASE 1"/>
    <property type="match status" value="1"/>
</dbReference>
<dbReference type="AlphaFoldDB" id="A0A8X8Z0Q9"/>
<dbReference type="Gene3D" id="3.30.200.20">
    <property type="entry name" value="Phosphorylase Kinase, domain 1"/>
    <property type="match status" value="1"/>
</dbReference>
<keyword evidence="7" id="KW-0067">ATP-binding</keyword>
<dbReference type="EMBL" id="PNBA02000021">
    <property type="protein sequence ID" value="KAG6386627.1"/>
    <property type="molecule type" value="Genomic_DNA"/>
</dbReference>
<dbReference type="InterPro" id="IPR011009">
    <property type="entry name" value="Kinase-like_dom_sf"/>
</dbReference>
<dbReference type="Pfam" id="PF08263">
    <property type="entry name" value="LRRNT_2"/>
    <property type="match status" value="1"/>
</dbReference>
<evidence type="ECO:0000313" key="11">
    <source>
        <dbReference type="Proteomes" id="UP000298416"/>
    </source>
</evidence>
<accession>A0A8X8Z0Q9</accession>
<name>A0A8X8Z0Q9_SALSN</name>
<sequence>MGMVLVSHSQARVRTHDKCAPLLPLPMMLQRNVLSDSAPILLSILLLFQNLTISSNQSDGSDGEVLLKFKASLDNPAALDTWAGPTAPCSGWKGVLCGQGRVWGLQLEGMGLHGAIDVETLAQLPGLRSLSFKNNDFEGALPNLTRHRSLKTVYLSNNKFSGEISDWAFSGMNSLKKLHLENNKFSGTIPATLTTAPRLIELALQDNVFEGEIPNFEQEGLKNFNVSNNRLVGQIPRSLSRLDASSFSGNDDLCGEPLEACPANYDGPTKYDYHDDRIRHHKFPETTIAVVAILLGAALIALLGVCIFLICRKKKSHQETAPAATAAAAAAPATEDLNQMERGGESAAPGGSEGGKPSVRLLTFLKEDSEKFDMQELLRASAEVLGGGVFGSTYKAGLNGKKMVVKRFKHMNQVSKEEFNEHMRRLGRMSHRNVQPIVAFYYKKEEKLLVTAFAENVSLAARLHGNQMSDHQSLDWTTRLKIVKGVAKGLLYLHNELPSLTPAHGHLKASNVLLDAAFTPLLTDYGLIPIINKEQAEESMVAYKSPEYKETGKLTKKTDVWCFGYLILEILTRKDSGVEQQADVDLATWVETAVANESSGYVAGAAVFDQEMAGGRHSQVEMMKLLRIGLSCCEADVEKRPEMKDVAEKVEEIKEREFDDDFYSSYASESDMLSSRGLSEDFRSINI</sequence>
<dbReference type="Proteomes" id="UP000298416">
    <property type="component" value="Unassembled WGS sequence"/>
</dbReference>
<keyword evidence="3 8" id="KW-0812">Transmembrane</keyword>
<dbReference type="InterPro" id="IPR013210">
    <property type="entry name" value="LRR_N_plant-typ"/>
</dbReference>
<evidence type="ECO:0000256" key="4">
    <source>
        <dbReference type="ARBA" id="ARBA00022737"/>
    </source>
</evidence>
<dbReference type="InterPro" id="IPR032675">
    <property type="entry name" value="LRR_dom_sf"/>
</dbReference>
<dbReference type="PANTHER" id="PTHR48007">
    <property type="entry name" value="LEUCINE-RICH REPEAT RECEPTOR-LIKE PROTEIN KINASE PXC1"/>
    <property type="match status" value="1"/>
</dbReference>
<organism evidence="10">
    <name type="scientific">Salvia splendens</name>
    <name type="common">Scarlet sage</name>
    <dbReference type="NCBI Taxonomy" id="180675"/>
    <lineage>
        <taxon>Eukaryota</taxon>
        <taxon>Viridiplantae</taxon>
        <taxon>Streptophyta</taxon>
        <taxon>Embryophyta</taxon>
        <taxon>Tracheophyta</taxon>
        <taxon>Spermatophyta</taxon>
        <taxon>Magnoliopsida</taxon>
        <taxon>eudicotyledons</taxon>
        <taxon>Gunneridae</taxon>
        <taxon>Pentapetalae</taxon>
        <taxon>asterids</taxon>
        <taxon>lamiids</taxon>
        <taxon>Lamiales</taxon>
        <taxon>Lamiaceae</taxon>
        <taxon>Nepetoideae</taxon>
        <taxon>Mentheae</taxon>
        <taxon>Salviinae</taxon>
        <taxon>Salvia</taxon>
        <taxon>Salvia subgen. Calosphace</taxon>
        <taxon>core Calosphace</taxon>
    </lineage>
</organism>
<dbReference type="Pfam" id="PF00560">
    <property type="entry name" value="LRR_1"/>
    <property type="match status" value="1"/>
</dbReference>
<evidence type="ECO:0000259" key="9">
    <source>
        <dbReference type="PROSITE" id="PS50011"/>
    </source>
</evidence>
<evidence type="ECO:0000256" key="2">
    <source>
        <dbReference type="ARBA" id="ARBA00022614"/>
    </source>
</evidence>
<comment type="caution">
    <text evidence="10">The sequence shown here is derived from an EMBL/GenBank/DDBJ whole genome shotgun (WGS) entry which is preliminary data.</text>
</comment>
<dbReference type="PROSITE" id="PS00107">
    <property type="entry name" value="PROTEIN_KINASE_ATP"/>
    <property type="match status" value="1"/>
</dbReference>
<reference evidence="10" key="1">
    <citation type="submission" date="2018-01" db="EMBL/GenBank/DDBJ databases">
        <authorList>
            <person name="Mao J.F."/>
        </authorList>
    </citation>
    <scope>NUCLEOTIDE SEQUENCE</scope>
    <source>
        <strain evidence="10">Huo1</strain>
        <tissue evidence="10">Leaf</tissue>
    </source>
</reference>
<reference evidence="10" key="2">
    <citation type="submission" date="2020-08" db="EMBL/GenBank/DDBJ databases">
        <title>Plant Genome Project.</title>
        <authorList>
            <person name="Zhang R.-G."/>
        </authorList>
    </citation>
    <scope>NUCLEOTIDE SEQUENCE</scope>
    <source>
        <strain evidence="10">Huo1</strain>
        <tissue evidence="10">Leaf</tissue>
    </source>
</reference>
<protein>
    <recommendedName>
        <fullName evidence="9">Protein kinase domain-containing protein</fullName>
    </recommendedName>
</protein>
<feature type="transmembrane region" description="Helical" evidence="8">
    <location>
        <begin position="288"/>
        <end position="311"/>
    </location>
</feature>
<dbReference type="InterPro" id="IPR000719">
    <property type="entry name" value="Prot_kinase_dom"/>
</dbReference>
<evidence type="ECO:0000256" key="6">
    <source>
        <dbReference type="ARBA" id="ARBA00023136"/>
    </source>
</evidence>
<gene>
    <name evidence="10" type="ORF">SASPL_151795</name>
</gene>
<keyword evidence="4" id="KW-0677">Repeat</keyword>
<keyword evidence="6 8" id="KW-0472">Membrane</keyword>
<comment type="subcellular location">
    <subcellularLocation>
        <location evidence="1">Membrane</location>
    </subcellularLocation>
</comment>
<dbReference type="Pfam" id="PF13855">
    <property type="entry name" value="LRR_8"/>
    <property type="match status" value="1"/>
</dbReference>
<dbReference type="InterPro" id="IPR001245">
    <property type="entry name" value="Ser-Thr/Tyr_kinase_cat_dom"/>
</dbReference>
<keyword evidence="5 8" id="KW-1133">Transmembrane helix</keyword>